<feature type="region of interest" description="Disordered" evidence="1">
    <location>
        <begin position="1"/>
        <end position="32"/>
    </location>
</feature>
<sequence length="97" mass="10935">MWSRRGDPDDETTNHGDYHMVRNFKPEDEGKAVMTKDGETVGTVEKTTGAEIHVKPEGGLSQSIRRRLGWAEKDADTYSVQKSNVEEITDDGIRLKE</sequence>
<dbReference type="PATRIC" id="fig|1230454.4.peg.46"/>
<reference evidence="2 3" key="1">
    <citation type="journal article" date="2014" name="PLoS Genet.">
        <title>Phylogenetically driven sequencing of extremely halophilic archaea reveals strategies for static and dynamic osmo-response.</title>
        <authorList>
            <person name="Becker E.A."/>
            <person name="Seitzer P.M."/>
            <person name="Tritt A."/>
            <person name="Larsen D."/>
            <person name="Krusor M."/>
            <person name="Yao A.I."/>
            <person name="Wu D."/>
            <person name="Madern D."/>
            <person name="Eisen J.A."/>
            <person name="Darling A.E."/>
            <person name="Facciotti M.T."/>
        </authorList>
    </citation>
    <scope>NUCLEOTIDE SEQUENCE [LARGE SCALE GENOMIC DNA]</scope>
    <source>
        <strain evidence="2 3">JCM 13560</strain>
    </source>
</reference>
<evidence type="ECO:0008006" key="4">
    <source>
        <dbReference type="Google" id="ProtNLM"/>
    </source>
</evidence>
<proteinExistence type="predicted"/>
<dbReference type="AlphaFoldDB" id="M0PL60"/>
<accession>M0PL60</accession>
<comment type="caution">
    <text evidence="2">The sequence shown here is derived from an EMBL/GenBank/DDBJ whole genome shotgun (WGS) entry which is preliminary data.</text>
</comment>
<keyword evidence="3" id="KW-1185">Reference proteome</keyword>
<dbReference type="EMBL" id="AOJI01000002">
    <property type="protein sequence ID" value="EMA70668.1"/>
    <property type="molecule type" value="Genomic_DNA"/>
</dbReference>
<dbReference type="Proteomes" id="UP000011575">
    <property type="component" value="Unassembled WGS sequence"/>
</dbReference>
<evidence type="ECO:0000313" key="3">
    <source>
        <dbReference type="Proteomes" id="UP000011575"/>
    </source>
</evidence>
<evidence type="ECO:0000256" key="1">
    <source>
        <dbReference type="SAM" id="MobiDB-lite"/>
    </source>
</evidence>
<evidence type="ECO:0000313" key="2">
    <source>
        <dbReference type="EMBL" id="EMA70668.1"/>
    </source>
</evidence>
<protein>
    <recommendedName>
        <fullName evidence="4">PRC-barrel domain-containing protein</fullName>
    </recommendedName>
</protein>
<gene>
    <name evidence="2" type="ORF">C461_00227</name>
</gene>
<organism evidence="2 3">
    <name type="scientific">Halorubrum aidingense JCM 13560</name>
    <dbReference type="NCBI Taxonomy" id="1230454"/>
    <lineage>
        <taxon>Archaea</taxon>
        <taxon>Methanobacteriati</taxon>
        <taxon>Methanobacteriota</taxon>
        <taxon>Stenosarchaea group</taxon>
        <taxon>Halobacteria</taxon>
        <taxon>Halobacteriales</taxon>
        <taxon>Haloferacaceae</taxon>
        <taxon>Halorubrum</taxon>
    </lineage>
</organism>
<name>M0PL60_9EURY</name>